<feature type="signal peptide" evidence="4">
    <location>
        <begin position="1"/>
        <end position="20"/>
    </location>
</feature>
<dbReference type="PANTHER" id="PTHR11552:SF115">
    <property type="entry name" value="DEHYDROGENASE XPTC-RELATED"/>
    <property type="match status" value="1"/>
</dbReference>
<dbReference type="SUPFAM" id="SSF51905">
    <property type="entry name" value="FAD/NAD(P)-binding domain"/>
    <property type="match status" value="1"/>
</dbReference>
<dbReference type="Proteomes" id="UP000800036">
    <property type="component" value="Unassembled WGS sequence"/>
</dbReference>
<dbReference type="Pfam" id="PF05199">
    <property type="entry name" value="GMC_oxred_C"/>
    <property type="match status" value="1"/>
</dbReference>
<evidence type="ECO:0000256" key="4">
    <source>
        <dbReference type="SAM" id="SignalP"/>
    </source>
</evidence>
<dbReference type="Pfam" id="PF00732">
    <property type="entry name" value="GMC_oxred_N"/>
    <property type="match status" value="1"/>
</dbReference>
<accession>A0A6A5V4J6</accession>
<keyword evidence="4" id="KW-0732">Signal</keyword>
<comment type="similarity">
    <text evidence="1">Belongs to the GMC oxidoreductase family.</text>
</comment>
<feature type="chain" id="PRO_5025412739" evidence="4">
    <location>
        <begin position="21"/>
        <end position="621"/>
    </location>
</feature>
<keyword evidence="3" id="KW-0274">FAD</keyword>
<dbReference type="GO" id="GO:0050660">
    <property type="term" value="F:flavin adenine dinucleotide binding"/>
    <property type="evidence" value="ECO:0007669"/>
    <property type="project" value="InterPro"/>
</dbReference>
<dbReference type="PROSITE" id="PS00624">
    <property type="entry name" value="GMC_OXRED_2"/>
    <property type="match status" value="1"/>
</dbReference>
<organism evidence="6 7">
    <name type="scientific">Bimuria novae-zelandiae CBS 107.79</name>
    <dbReference type="NCBI Taxonomy" id="1447943"/>
    <lineage>
        <taxon>Eukaryota</taxon>
        <taxon>Fungi</taxon>
        <taxon>Dikarya</taxon>
        <taxon>Ascomycota</taxon>
        <taxon>Pezizomycotina</taxon>
        <taxon>Dothideomycetes</taxon>
        <taxon>Pleosporomycetidae</taxon>
        <taxon>Pleosporales</taxon>
        <taxon>Massarineae</taxon>
        <taxon>Didymosphaeriaceae</taxon>
        <taxon>Bimuria</taxon>
    </lineage>
</organism>
<comment type="cofactor">
    <cofactor evidence="3">
        <name>FAD</name>
        <dbReference type="ChEBI" id="CHEBI:57692"/>
    </cofactor>
</comment>
<dbReference type="InterPro" id="IPR012132">
    <property type="entry name" value="GMC_OxRdtase"/>
</dbReference>
<dbReference type="Gene3D" id="3.50.50.60">
    <property type="entry name" value="FAD/NAD(P)-binding domain"/>
    <property type="match status" value="1"/>
</dbReference>
<evidence type="ECO:0000313" key="7">
    <source>
        <dbReference type="Proteomes" id="UP000800036"/>
    </source>
</evidence>
<dbReference type="PIRSF" id="PIRSF000137">
    <property type="entry name" value="Alcohol_oxidase"/>
    <property type="match status" value="1"/>
</dbReference>
<proteinExistence type="inferred from homology"/>
<dbReference type="InterPro" id="IPR007867">
    <property type="entry name" value="GMC_OxRtase_C"/>
</dbReference>
<dbReference type="GO" id="GO:0016614">
    <property type="term" value="F:oxidoreductase activity, acting on CH-OH group of donors"/>
    <property type="evidence" value="ECO:0007669"/>
    <property type="project" value="InterPro"/>
</dbReference>
<feature type="active site" description="Proton acceptor" evidence="2">
    <location>
        <position position="601"/>
    </location>
</feature>
<keyword evidence="7" id="KW-1185">Reference proteome</keyword>
<evidence type="ECO:0000313" key="6">
    <source>
        <dbReference type="EMBL" id="KAF1971169.1"/>
    </source>
</evidence>
<dbReference type="Gene3D" id="3.30.560.10">
    <property type="entry name" value="Glucose Oxidase, domain 3"/>
    <property type="match status" value="1"/>
</dbReference>
<dbReference type="InterPro" id="IPR036188">
    <property type="entry name" value="FAD/NAD-bd_sf"/>
</dbReference>
<feature type="domain" description="Glucose-methanol-choline oxidoreductase N-terminal" evidence="5">
    <location>
        <begin position="303"/>
        <end position="317"/>
    </location>
</feature>
<evidence type="ECO:0000256" key="2">
    <source>
        <dbReference type="PIRSR" id="PIRSR000137-1"/>
    </source>
</evidence>
<keyword evidence="3" id="KW-0285">Flavoprotein</keyword>
<dbReference type="GO" id="GO:0044550">
    <property type="term" value="P:secondary metabolite biosynthetic process"/>
    <property type="evidence" value="ECO:0007669"/>
    <property type="project" value="TreeGrafter"/>
</dbReference>
<evidence type="ECO:0000259" key="5">
    <source>
        <dbReference type="PROSITE" id="PS00624"/>
    </source>
</evidence>
<protein>
    <submittedName>
        <fullName evidence="6">Alcohol oxidase</fullName>
    </submittedName>
</protein>
<dbReference type="OrthoDB" id="269227at2759"/>
<dbReference type="PANTHER" id="PTHR11552">
    <property type="entry name" value="GLUCOSE-METHANOL-CHOLINE GMC OXIDOREDUCTASE"/>
    <property type="match status" value="1"/>
</dbReference>
<evidence type="ECO:0000256" key="3">
    <source>
        <dbReference type="PIRSR" id="PIRSR000137-2"/>
    </source>
</evidence>
<name>A0A6A5V4J6_9PLEO</name>
<sequence length="621" mass="66423">MRSFVVVAQSLGLAAALTSGQLVERDTAPQAATTYDYVIVGGGVTGLIVANRLTENKKTTVLVIEAGTDDLPFQQRLPYGAASALNESLLWPNYVSEPEPFLNNKIWKVRVAAVLGGGSVVNGMFYDRGSAADYDAWEALGNSGWGWKGLYPYFKKGTTFIPPPRKTAEDFNITWDPAVYGNGPLHLGISDFQYPDILPFFAAYQGAGVKKLLDGNNGKQAGLSWYANTMNPLTGERSQARNSYFDPVKSTRSNLKLLLRTEATELVLENGKKLTAKGVKVLDKTTGKTSTVYANKEVVLAAGSVNTPKLLQLSGIGPRSVLQAAGIKVKLAHDGVGANFQDHPYTLVTFNTSFASNPNPQSLATDPAFNASAWAQYEANKTGPLTQGRGNSLAMISLPQVAPKTYGTIAKQIQDQKNDSYLPAIYTGSKKLIAGVAAQRKVLAQLFQNKNAAVVEYPVGPGGAGVLVGLEKPLGRGSITINPADPRGPPKILYNALSNPVDKAVLASCVRYLRTVWQRPEVAKFKLVETSPGAQYTTDEAIIDKMNAAGTISPTLSHPSGSCAMMPEKYGGCVSDKLLFYGVEKLSIVDASILPLVPSQHIQSTMYAVGEKAADLIKARA</sequence>
<feature type="active site" description="Proton donor" evidence="2">
    <location>
        <position position="558"/>
    </location>
</feature>
<dbReference type="SUPFAM" id="SSF54373">
    <property type="entry name" value="FAD-linked reductases, C-terminal domain"/>
    <property type="match status" value="1"/>
</dbReference>
<dbReference type="AlphaFoldDB" id="A0A6A5V4J6"/>
<dbReference type="InterPro" id="IPR000172">
    <property type="entry name" value="GMC_OxRdtase_N"/>
</dbReference>
<gene>
    <name evidence="6" type="ORF">BU23DRAFT_510468</name>
</gene>
<reference evidence="6" key="1">
    <citation type="journal article" date="2020" name="Stud. Mycol.">
        <title>101 Dothideomycetes genomes: a test case for predicting lifestyles and emergence of pathogens.</title>
        <authorList>
            <person name="Haridas S."/>
            <person name="Albert R."/>
            <person name="Binder M."/>
            <person name="Bloem J."/>
            <person name="Labutti K."/>
            <person name="Salamov A."/>
            <person name="Andreopoulos B."/>
            <person name="Baker S."/>
            <person name="Barry K."/>
            <person name="Bills G."/>
            <person name="Bluhm B."/>
            <person name="Cannon C."/>
            <person name="Castanera R."/>
            <person name="Culley D."/>
            <person name="Daum C."/>
            <person name="Ezra D."/>
            <person name="Gonzalez J."/>
            <person name="Henrissat B."/>
            <person name="Kuo A."/>
            <person name="Liang C."/>
            <person name="Lipzen A."/>
            <person name="Lutzoni F."/>
            <person name="Magnuson J."/>
            <person name="Mondo S."/>
            <person name="Nolan M."/>
            <person name="Ohm R."/>
            <person name="Pangilinan J."/>
            <person name="Park H.-J."/>
            <person name="Ramirez L."/>
            <person name="Alfaro M."/>
            <person name="Sun H."/>
            <person name="Tritt A."/>
            <person name="Yoshinaga Y."/>
            <person name="Zwiers L.-H."/>
            <person name="Turgeon B."/>
            <person name="Goodwin S."/>
            <person name="Spatafora J."/>
            <person name="Crous P."/>
            <person name="Grigoriev I."/>
        </authorList>
    </citation>
    <scope>NUCLEOTIDE SEQUENCE</scope>
    <source>
        <strain evidence="6">CBS 107.79</strain>
    </source>
</reference>
<feature type="binding site" evidence="3">
    <location>
        <position position="114"/>
    </location>
    <ligand>
        <name>FAD</name>
        <dbReference type="ChEBI" id="CHEBI:57692"/>
    </ligand>
</feature>
<dbReference type="EMBL" id="ML976695">
    <property type="protein sequence ID" value="KAF1971169.1"/>
    <property type="molecule type" value="Genomic_DNA"/>
</dbReference>
<evidence type="ECO:0000256" key="1">
    <source>
        <dbReference type="ARBA" id="ARBA00010790"/>
    </source>
</evidence>